<dbReference type="EMBL" id="CP030759">
    <property type="protein sequence ID" value="AXA35943.1"/>
    <property type="molecule type" value="Genomic_DNA"/>
</dbReference>
<evidence type="ECO:0000256" key="1">
    <source>
        <dbReference type="SAM" id="Phobius"/>
    </source>
</evidence>
<sequence length="76" mass="8828">MDRFLPLIIFLIIIISLGFSAYKLRDRFAILREFIQFLGERKLWWLMPILIIFALAGLFVVITGNSAVGAFIYTLF</sequence>
<feature type="transmembrane region" description="Helical" evidence="1">
    <location>
        <begin position="6"/>
        <end position="22"/>
    </location>
</feature>
<dbReference type="Pfam" id="PF19451">
    <property type="entry name" value="DUF5989"/>
    <property type="match status" value="1"/>
</dbReference>
<dbReference type="InterPro" id="IPR046031">
    <property type="entry name" value="DUF5989"/>
</dbReference>
<evidence type="ECO:0000313" key="2">
    <source>
        <dbReference type="EMBL" id="AXA35943.1"/>
    </source>
</evidence>
<keyword evidence="1" id="KW-0812">Transmembrane</keyword>
<dbReference type="KEGG" id="schv:BRCON_1166"/>
<dbReference type="Proteomes" id="UP000262583">
    <property type="component" value="Chromosome"/>
</dbReference>
<proteinExistence type="predicted"/>
<feature type="transmembrane region" description="Helical" evidence="1">
    <location>
        <begin position="43"/>
        <end position="73"/>
    </location>
</feature>
<accession>A0A2Z4Y606</accession>
<protein>
    <submittedName>
        <fullName evidence="2">Uncharacterized protein</fullName>
    </submittedName>
</protein>
<name>A0A2Z4Y606_SUMC1</name>
<keyword evidence="1" id="KW-1133">Transmembrane helix</keyword>
<organism evidence="2 3">
    <name type="scientific">Sumerlaea chitinivorans</name>
    <dbReference type="NCBI Taxonomy" id="2250252"/>
    <lineage>
        <taxon>Bacteria</taxon>
        <taxon>Candidatus Sumerlaeota</taxon>
        <taxon>Candidatus Sumerlaeia</taxon>
        <taxon>Candidatus Sumerlaeales</taxon>
        <taxon>Candidatus Sumerlaeaceae</taxon>
        <taxon>Candidatus Sumerlaea</taxon>
    </lineage>
</organism>
<gene>
    <name evidence="2" type="ORF">BRCON_1166</name>
</gene>
<dbReference type="AlphaFoldDB" id="A0A2Z4Y606"/>
<evidence type="ECO:0000313" key="3">
    <source>
        <dbReference type="Proteomes" id="UP000262583"/>
    </source>
</evidence>
<reference evidence="2 3" key="1">
    <citation type="submission" date="2018-05" db="EMBL/GenBank/DDBJ databases">
        <title>A metagenomic window into the 2 km-deep terrestrial subsurface aquifer revealed taxonomically and functionally diverse microbial community comprising novel uncultured bacterial lineages.</title>
        <authorList>
            <person name="Kadnikov V.V."/>
            <person name="Mardanov A.V."/>
            <person name="Beletsky A.V."/>
            <person name="Banks D."/>
            <person name="Pimenov N.V."/>
            <person name="Frank Y.A."/>
            <person name="Karnachuk O.V."/>
            <person name="Ravin N.V."/>
        </authorList>
    </citation>
    <scope>NUCLEOTIDE SEQUENCE [LARGE SCALE GENOMIC DNA]</scope>
    <source>
        <strain evidence="2">BY</strain>
    </source>
</reference>
<keyword evidence="1" id="KW-0472">Membrane</keyword>